<reference evidence="17" key="3">
    <citation type="submission" date="2025-09" db="UniProtKB">
        <authorList>
            <consortium name="Ensembl"/>
        </authorList>
    </citation>
    <scope>IDENTIFICATION</scope>
</reference>
<feature type="transmembrane region" description="Helical" evidence="15">
    <location>
        <begin position="120"/>
        <end position="138"/>
    </location>
</feature>
<dbReference type="GeneTree" id="ENSGT00830000128422"/>
<keyword evidence="10" id="KW-0539">Nucleus</keyword>
<evidence type="ECO:0000256" key="10">
    <source>
        <dbReference type="ARBA" id="ARBA00023242"/>
    </source>
</evidence>
<dbReference type="InterPro" id="IPR005829">
    <property type="entry name" value="Sugar_transporter_CS"/>
</dbReference>
<accession>A0A8B9XJR3</accession>
<evidence type="ECO:0000256" key="4">
    <source>
        <dbReference type="ARBA" id="ARBA00022448"/>
    </source>
</evidence>
<sequence>MGCGAGGSCTPRPPIRQQQAPETRVVAVVFLGLLLDLLAFTLLLPLLPGLLESHGRAHDPLYGSWQRGVDWFAAAIGMPAEKRYNSVLFGGLIGSVFSLLQFLSAPLTGALSDCLGRRPGMLLSLAGVATSYAVWAASKSFAAFLASRVIGGISKGNVSLCTAIVADLGSPSARSKGMAVIGVAFSLGFTLGPTLGAFLPSETVPWLALLFAVSDLLFIWCFLPETLPPEKRAPSVTLGFRAAADLLSPLALLRFSAVARGPDPPTGVRLGSLRGLGLVYFLYLFLFSGLEFTLSFLVHQRFRFSRVEQGKMFFFIGLTMATIQGAYARRIRPGREIAAVKQAILLLIPASLFVGWGHTLPILGLGLLLYSWAAAVVVPCLSSVVAGYGSPGQKGTVMGTLRSLGALARAMGPVVAASGEAVVRHSGHAGGPARPGLGVLLGELEGAGGPGAPSPPPLSPQRTGWPAPVSVTPCARRSSCSPSPSCGP</sequence>
<dbReference type="InterPro" id="IPR011701">
    <property type="entry name" value="MFS"/>
</dbReference>
<evidence type="ECO:0000313" key="18">
    <source>
        <dbReference type="Proteomes" id="UP000694520"/>
    </source>
</evidence>
<evidence type="ECO:0000256" key="11">
    <source>
        <dbReference type="ARBA" id="ARBA00058620"/>
    </source>
</evidence>
<evidence type="ECO:0000256" key="14">
    <source>
        <dbReference type="SAM" id="MobiDB-lite"/>
    </source>
</evidence>
<comment type="function">
    <text evidence="11">Probable organic anion transporter which may serve as a transporter for some non-steroidal anti-inflammatory drugs (NSAIDs) as well as other organic anions across the luminal membranes of renal proximal tubules at the final excretion step into the urine.</text>
</comment>
<keyword evidence="4" id="KW-0813">Transport</keyword>
<dbReference type="FunFam" id="1.20.1250.20:FF:000181">
    <property type="entry name" value="Major facilitator superfamily domain-containing protein 10"/>
    <property type="match status" value="1"/>
</dbReference>
<dbReference type="GO" id="GO:0022857">
    <property type="term" value="F:transmembrane transporter activity"/>
    <property type="evidence" value="ECO:0007669"/>
    <property type="project" value="InterPro"/>
</dbReference>
<feature type="transmembrane region" description="Helical" evidence="15">
    <location>
        <begin position="25"/>
        <end position="47"/>
    </location>
</feature>
<evidence type="ECO:0000256" key="15">
    <source>
        <dbReference type="SAM" id="Phobius"/>
    </source>
</evidence>
<evidence type="ECO:0000313" key="17">
    <source>
        <dbReference type="Ensembl" id="ENSBGRP00000022960.1"/>
    </source>
</evidence>
<dbReference type="GO" id="GO:0005637">
    <property type="term" value="C:nuclear inner membrane"/>
    <property type="evidence" value="ECO:0007669"/>
    <property type="project" value="UniProtKB-SubCell"/>
</dbReference>
<feature type="transmembrane region" description="Helical" evidence="15">
    <location>
        <begin position="343"/>
        <end position="363"/>
    </location>
</feature>
<keyword evidence="8 15" id="KW-1133">Transmembrane helix</keyword>
<dbReference type="InterPro" id="IPR036259">
    <property type="entry name" value="MFS_trans_sf"/>
</dbReference>
<dbReference type="PROSITE" id="PS50850">
    <property type="entry name" value="MFS"/>
    <property type="match status" value="1"/>
</dbReference>
<feature type="transmembrane region" description="Helical" evidence="15">
    <location>
        <begin position="312"/>
        <end position="331"/>
    </location>
</feature>
<reference evidence="17" key="1">
    <citation type="submission" date="2019-05" db="EMBL/GenBank/DDBJ databases">
        <authorList>
            <person name="Zhang S."/>
            <person name="Liu J."/>
        </authorList>
    </citation>
    <scope>NUCLEOTIDE SEQUENCE [LARGE SCALE GENOMIC DNA]</scope>
</reference>
<dbReference type="Pfam" id="PF07690">
    <property type="entry name" value="MFS_1"/>
    <property type="match status" value="1"/>
</dbReference>
<dbReference type="Ensembl" id="ENSBGRT00000026493.1">
    <property type="protein sequence ID" value="ENSBGRP00000022960.1"/>
    <property type="gene ID" value="ENSBGRG00000014329.1"/>
</dbReference>
<evidence type="ECO:0000256" key="9">
    <source>
        <dbReference type="ARBA" id="ARBA00023136"/>
    </source>
</evidence>
<dbReference type="GO" id="GO:0031526">
    <property type="term" value="C:brush border membrane"/>
    <property type="evidence" value="ECO:0007669"/>
    <property type="project" value="TreeGrafter"/>
</dbReference>
<evidence type="ECO:0000256" key="12">
    <source>
        <dbReference type="ARBA" id="ARBA00074276"/>
    </source>
</evidence>
<evidence type="ECO:0000256" key="6">
    <source>
        <dbReference type="ARBA" id="ARBA00022692"/>
    </source>
</evidence>
<dbReference type="SUPFAM" id="SSF103473">
    <property type="entry name" value="MFS general substrate transporter"/>
    <property type="match status" value="1"/>
</dbReference>
<keyword evidence="7" id="KW-0053">Apoptosis</keyword>
<keyword evidence="5" id="KW-1003">Cell membrane</keyword>
<evidence type="ECO:0000256" key="13">
    <source>
        <dbReference type="ARBA" id="ARBA00082130"/>
    </source>
</evidence>
<dbReference type="PANTHER" id="PTHR23504:SF31">
    <property type="entry name" value="MAJOR FACILITATOR SUPERFAMILY DOMAIN-CONTAINING PROTEIN 10"/>
    <property type="match status" value="1"/>
</dbReference>
<feature type="region of interest" description="Disordered" evidence="14">
    <location>
        <begin position="444"/>
        <end position="488"/>
    </location>
</feature>
<evidence type="ECO:0000256" key="8">
    <source>
        <dbReference type="ARBA" id="ARBA00022989"/>
    </source>
</evidence>
<dbReference type="InterPro" id="IPR020846">
    <property type="entry name" value="MFS_dom"/>
</dbReference>
<reference evidence="17" key="2">
    <citation type="submission" date="2025-08" db="UniProtKB">
        <authorList>
            <consortium name="Ensembl"/>
        </authorList>
    </citation>
    <scope>IDENTIFICATION</scope>
</reference>
<feature type="compositionally biased region" description="Low complexity" evidence="14">
    <location>
        <begin position="476"/>
        <end position="488"/>
    </location>
</feature>
<organism evidence="17 18">
    <name type="scientific">Bos mutus grunniens</name>
    <name type="common">Wild yak</name>
    <name type="synonym">Bos grunniens</name>
    <dbReference type="NCBI Taxonomy" id="30521"/>
    <lineage>
        <taxon>Eukaryota</taxon>
        <taxon>Metazoa</taxon>
        <taxon>Chordata</taxon>
        <taxon>Craniata</taxon>
        <taxon>Vertebrata</taxon>
        <taxon>Euteleostomi</taxon>
        <taxon>Mammalia</taxon>
        <taxon>Eutheria</taxon>
        <taxon>Laurasiatheria</taxon>
        <taxon>Artiodactyla</taxon>
        <taxon>Ruminantia</taxon>
        <taxon>Pecora</taxon>
        <taxon>Bovidae</taxon>
        <taxon>Bovinae</taxon>
        <taxon>Bos</taxon>
    </lineage>
</organism>
<evidence type="ECO:0000256" key="5">
    <source>
        <dbReference type="ARBA" id="ARBA00022475"/>
    </source>
</evidence>
<comment type="subcellular location">
    <subcellularLocation>
        <location evidence="2">Cell membrane</location>
        <topology evidence="2">Multi-pass membrane protein</topology>
    </subcellularLocation>
    <subcellularLocation>
        <location evidence="1">Nucleus inner membrane</location>
        <topology evidence="1">Multi-pass membrane protein</topology>
    </subcellularLocation>
</comment>
<feature type="transmembrane region" description="Helical" evidence="15">
    <location>
        <begin position="204"/>
        <end position="223"/>
    </location>
</feature>
<dbReference type="GO" id="GO:0006915">
    <property type="term" value="P:apoptotic process"/>
    <property type="evidence" value="ECO:0007669"/>
    <property type="project" value="UniProtKB-KW"/>
</dbReference>
<comment type="similarity">
    <text evidence="3">Belongs to the major facilitator superfamily.</text>
</comment>
<evidence type="ECO:0000256" key="2">
    <source>
        <dbReference type="ARBA" id="ARBA00004651"/>
    </source>
</evidence>
<dbReference type="PANTHER" id="PTHR23504">
    <property type="entry name" value="MAJOR FACILITATOR SUPERFAMILY DOMAIN-CONTAINING PROTEIN 10"/>
    <property type="match status" value="1"/>
</dbReference>
<evidence type="ECO:0000256" key="3">
    <source>
        <dbReference type="ARBA" id="ARBA00008335"/>
    </source>
</evidence>
<feature type="transmembrane region" description="Helical" evidence="15">
    <location>
        <begin position="87"/>
        <end position="108"/>
    </location>
</feature>
<feature type="transmembrane region" description="Helical" evidence="15">
    <location>
        <begin position="178"/>
        <end position="198"/>
    </location>
</feature>
<feature type="domain" description="Major facilitator superfamily (MFS) profile" evidence="16">
    <location>
        <begin position="25"/>
        <end position="488"/>
    </location>
</feature>
<evidence type="ECO:0000256" key="7">
    <source>
        <dbReference type="ARBA" id="ARBA00022703"/>
    </source>
</evidence>
<dbReference type="Proteomes" id="UP000694520">
    <property type="component" value="Chromosome 6"/>
</dbReference>
<dbReference type="PROSITE" id="PS00216">
    <property type="entry name" value="SUGAR_TRANSPORT_1"/>
    <property type="match status" value="1"/>
</dbReference>
<evidence type="ECO:0000256" key="1">
    <source>
        <dbReference type="ARBA" id="ARBA00004473"/>
    </source>
</evidence>
<keyword evidence="6 15" id="KW-0812">Transmembrane</keyword>
<protein>
    <recommendedName>
        <fullName evidence="12">Major facilitator superfamily domain-containing protein 10</fullName>
    </recommendedName>
    <alternativeName>
        <fullName evidence="13">Tetracycline transporter-like protein</fullName>
    </alternativeName>
</protein>
<dbReference type="AlphaFoldDB" id="A0A8B9XJR3"/>
<feature type="transmembrane region" description="Helical" evidence="15">
    <location>
        <begin position="369"/>
        <end position="388"/>
    </location>
</feature>
<evidence type="ECO:0000259" key="16">
    <source>
        <dbReference type="PROSITE" id="PS50850"/>
    </source>
</evidence>
<proteinExistence type="inferred from homology"/>
<name>A0A8B9XJR3_BOSMU</name>
<keyword evidence="18" id="KW-1185">Reference proteome</keyword>
<keyword evidence="9 15" id="KW-0472">Membrane</keyword>
<dbReference type="Gene3D" id="1.20.1250.20">
    <property type="entry name" value="MFS general substrate transporter like domains"/>
    <property type="match status" value="1"/>
</dbReference>
<feature type="transmembrane region" description="Helical" evidence="15">
    <location>
        <begin position="278"/>
        <end position="300"/>
    </location>
</feature>